<dbReference type="AlphaFoldDB" id="A0A3N2CW85"/>
<sequence>MTRRRPPTWITTAAGWVGGKVADGCSWFFETKVDEPRCRWANETHMGRGPDD</sequence>
<dbReference type="EMBL" id="RKHO01000001">
    <property type="protein sequence ID" value="ROR91726.1"/>
    <property type="molecule type" value="Genomic_DNA"/>
</dbReference>
<reference evidence="1 2" key="1">
    <citation type="submission" date="2018-11" db="EMBL/GenBank/DDBJ databases">
        <title>Sequencing the genomes of 1000 actinobacteria strains.</title>
        <authorList>
            <person name="Klenk H.-P."/>
        </authorList>
    </citation>
    <scope>NUCLEOTIDE SEQUENCE [LARGE SCALE GENOMIC DNA]</scope>
    <source>
        <strain evidence="1 2">DSM 12652</strain>
    </source>
</reference>
<comment type="caution">
    <text evidence="1">The sequence shown here is derived from an EMBL/GenBank/DDBJ whole genome shotgun (WGS) entry which is preliminary data.</text>
</comment>
<protein>
    <submittedName>
        <fullName evidence="1">Uncharacterized protein</fullName>
    </submittedName>
</protein>
<name>A0A3N2CW85_9ACTN</name>
<evidence type="ECO:0000313" key="2">
    <source>
        <dbReference type="Proteomes" id="UP000281738"/>
    </source>
</evidence>
<keyword evidence="2" id="KW-1185">Reference proteome</keyword>
<proteinExistence type="predicted"/>
<accession>A0A3N2CW85</accession>
<gene>
    <name evidence="1" type="ORF">EDD33_2601</name>
</gene>
<organism evidence="1 2">
    <name type="scientific">Nocardioides aurantiacus</name>
    <dbReference type="NCBI Taxonomy" id="86796"/>
    <lineage>
        <taxon>Bacteria</taxon>
        <taxon>Bacillati</taxon>
        <taxon>Actinomycetota</taxon>
        <taxon>Actinomycetes</taxon>
        <taxon>Propionibacteriales</taxon>
        <taxon>Nocardioidaceae</taxon>
        <taxon>Nocardioides</taxon>
    </lineage>
</organism>
<evidence type="ECO:0000313" key="1">
    <source>
        <dbReference type="EMBL" id="ROR91726.1"/>
    </source>
</evidence>
<dbReference type="Proteomes" id="UP000281738">
    <property type="component" value="Unassembled WGS sequence"/>
</dbReference>